<dbReference type="HOGENOM" id="CLU_3313590_0_0_10"/>
<reference evidence="1 2" key="1">
    <citation type="journal article" date="2013" name="Genome Biol. Evol.">
        <title>Genomic makeup of the marine flavobacterium Nonlabens (Donghaeana) dokdonensis DSW-6 and identification of a novel class of rhodopsins.</title>
        <authorList>
            <person name="Kwon S.K."/>
            <person name="Kim B.K."/>
            <person name="Song J.Y."/>
            <person name="Kwak M.J."/>
            <person name="Lee C.H."/>
            <person name="Yoon J.H."/>
            <person name="Oh T.K."/>
            <person name="Kim J.F."/>
        </authorList>
    </citation>
    <scope>NUCLEOTIDE SEQUENCE [LARGE SCALE GENOMIC DNA]</scope>
    <source>
        <strain evidence="2">DSM 17205 / KCTC 12402 / DSW-6</strain>
    </source>
</reference>
<gene>
    <name evidence="1" type="ordered locus">DDD_1476</name>
</gene>
<dbReference type="STRING" id="592029.DDD_1476"/>
<evidence type="ECO:0000313" key="2">
    <source>
        <dbReference type="Proteomes" id="UP000011173"/>
    </source>
</evidence>
<dbReference type="PATRIC" id="fig|592029.3.peg.1461"/>
<protein>
    <submittedName>
        <fullName evidence="1">Uncharacterized protein</fullName>
    </submittedName>
</protein>
<dbReference type="KEGG" id="ndo:DDD_1476"/>
<dbReference type="Proteomes" id="UP000011173">
    <property type="component" value="Chromosome"/>
</dbReference>
<sequence length="39" mass="4583">MVSLSRKRTSKTAYFKSYISLNILSICCYRPERILKKLA</sequence>
<accession>L7WCG5</accession>
<evidence type="ECO:0000313" key="1">
    <source>
        <dbReference type="EMBL" id="AGC76603.1"/>
    </source>
</evidence>
<organism evidence="1 2">
    <name type="scientific">Nonlabens dokdonensis (strain DSM 17205 / KCTC 12402 / DSW-6)</name>
    <name type="common">Donghaeana dokdonensis</name>
    <dbReference type="NCBI Taxonomy" id="592029"/>
    <lineage>
        <taxon>Bacteria</taxon>
        <taxon>Pseudomonadati</taxon>
        <taxon>Bacteroidota</taxon>
        <taxon>Flavobacteriia</taxon>
        <taxon>Flavobacteriales</taxon>
        <taxon>Flavobacteriaceae</taxon>
        <taxon>Nonlabens</taxon>
    </lineage>
</organism>
<proteinExistence type="predicted"/>
<dbReference type="AlphaFoldDB" id="L7WCG5"/>
<name>L7WCG5_NONDD</name>
<dbReference type="EMBL" id="CP001397">
    <property type="protein sequence ID" value="AGC76603.1"/>
    <property type="molecule type" value="Genomic_DNA"/>
</dbReference>